<evidence type="ECO:0000313" key="4">
    <source>
        <dbReference type="Proteomes" id="UP001374893"/>
    </source>
</evidence>
<dbReference type="RefSeq" id="WP_338685568.1">
    <property type="nucleotide sequence ID" value="NZ_AP024702.1"/>
</dbReference>
<sequence length="231" mass="24297">MRTLILLAVAFLAKPLAAQDIAPKDSERDPVLTALLEGSEIAPENAVTLDLNEAPVLVTGNPPIDVDLMEDPELASPDPGGVRVEIEGGDTNSHFAAKDIKLVAPFPAKPLSSPPKGWRLIHPESAPAISEQVSLANGSKIRLSIRPHVLVPDADGSQVFALSEPGFDPTLGYAQTETVGAVLADTIHDLDRNGDRLDAAARRLAELLDSLPSPAVEVDAEDSAEPNPEAP</sequence>
<keyword evidence="4" id="KW-1185">Reference proteome</keyword>
<protein>
    <submittedName>
        <fullName evidence="3">Uncharacterized protein</fullName>
    </submittedName>
</protein>
<gene>
    <name evidence="3" type="ORF">HAHE_30190</name>
</gene>
<proteinExistence type="predicted"/>
<evidence type="ECO:0000256" key="1">
    <source>
        <dbReference type="SAM" id="MobiDB-lite"/>
    </source>
</evidence>
<evidence type="ECO:0000256" key="2">
    <source>
        <dbReference type="SAM" id="SignalP"/>
    </source>
</evidence>
<name>A0ABM7RBU5_9BACT</name>
<evidence type="ECO:0000313" key="3">
    <source>
        <dbReference type="EMBL" id="BCX49111.1"/>
    </source>
</evidence>
<feature type="region of interest" description="Disordered" evidence="1">
    <location>
        <begin position="211"/>
        <end position="231"/>
    </location>
</feature>
<dbReference type="EMBL" id="AP024702">
    <property type="protein sequence ID" value="BCX49111.1"/>
    <property type="molecule type" value="Genomic_DNA"/>
</dbReference>
<feature type="signal peptide" evidence="2">
    <location>
        <begin position="1"/>
        <end position="18"/>
    </location>
</feature>
<reference evidence="3 4" key="1">
    <citation type="submission" date="2021-06" db="EMBL/GenBank/DDBJ databases">
        <title>Complete genome of Haloferula helveola possessing various polysaccharide degrading enzymes.</title>
        <authorList>
            <person name="Takami H."/>
            <person name="Huang C."/>
            <person name="Hamasaki K."/>
        </authorList>
    </citation>
    <scope>NUCLEOTIDE SEQUENCE [LARGE SCALE GENOMIC DNA]</scope>
    <source>
        <strain evidence="3 4">CN-1</strain>
    </source>
</reference>
<feature type="chain" id="PRO_5046533337" evidence="2">
    <location>
        <begin position="19"/>
        <end position="231"/>
    </location>
</feature>
<organism evidence="3 4">
    <name type="scientific">Haloferula helveola</name>
    <dbReference type="NCBI Taxonomy" id="490095"/>
    <lineage>
        <taxon>Bacteria</taxon>
        <taxon>Pseudomonadati</taxon>
        <taxon>Verrucomicrobiota</taxon>
        <taxon>Verrucomicrobiia</taxon>
        <taxon>Verrucomicrobiales</taxon>
        <taxon>Verrucomicrobiaceae</taxon>
        <taxon>Haloferula</taxon>
    </lineage>
</organism>
<accession>A0ABM7RBU5</accession>
<dbReference type="Proteomes" id="UP001374893">
    <property type="component" value="Chromosome"/>
</dbReference>
<keyword evidence="2" id="KW-0732">Signal</keyword>